<dbReference type="AlphaFoldDB" id="A0A8S3YZ32"/>
<feature type="domain" description="Atg6 BARA" evidence="2">
    <location>
        <begin position="1"/>
        <end position="77"/>
    </location>
</feature>
<dbReference type="GO" id="GO:0043548">
    <property type="term" value="F:phosphatidylinositol 3-kinase binding"/>
    <property type="evidence" value="ECO:0007669"/>
    <property type="project" value="TreeGrafter"/>
</dbReference>
<feature type="non-terminal residue" evidence="3">
    <location>
        <position position="1"/>
    </location>
</feature>
<dbReference type="InterPro" id="IPR040455">
    <property type="entry name" value="Atg6_BARA"/>
</dbReference>
<keyword evidence="4" id="KW-1185">Reference proteome</keyword>
<dbReference type="InterPro" id="IPR038274">
    <property type="entry name" value="Atg6/Beclin_C_sf"/>
</dbReference>
<name>A0A8S3YZ32_9EUPU</name>
<dbReference type="GO" id="GO:0000045">
    <property type="term" value="P:autophagosome assembly"/>
    <property type="evidence" value="ECO:0007669"/>
    <property type="project" value="TreeGrafter"/>
</dbReference>
<dbReference type="EMBL" id="CAJHNH020001247">
    <property type="protein sequence ID" value="CAG5122244.1"/>
    <property type="molecule type" value="Genomic_DNA"/>
</dbReference>
<dbReference type="GO" id="GO:0034272">
    <property type="term" value="C:phosphatidylinositol 3-kinase complex, class III, type II"/>
    <property type="evidence" value="ECO:0007669"/>
    <property type="project" value="TreeGrafter"/>
</dbReference>
<dbReference type="GO" id="GO:0000407">
    <property type="term" value="C:phagophore assembly site"/>
    <property type="evidence" value="ECO:0007669"/>
    <property type="project" value="TreeGrafter"/>
</dbReference>
<sequence>FDSAMVAFLECLQQFRDEVEKEDSSFNLPYKMSKGKIYEGENTHYSIKMQFNSEEQWTKALKYMLTNLKWALAWLSSRKSLGD</sequence>
<protein>
    <recommendedName>
        <fullName evidence="2">Atg6 BARA domain-containing protein</fullName>
    </recommendedName>
</protein>
<evidence type="ECO:0000259" key="2">
    <source>
        <dbReference type="Pfam" id="PF04111"/>
    </source>
</evidence>
<dbReference type="PANTHER" id="PTHR12768">
    <property type="entry name" value="BECLIN 1"/>
    <property type="match status" value="1"/>
</dbReference>
<dbReference type="GO" id="GO:0006995">
    <property type="term" value="P:cellular response to nitrogen starvation"/>
    <property type="evidence" value="ECO:0007669"/>
    <property type="project" value="TreeGrafter"/>
</dbReference>
<dbReference type="Proteomes" id="UP000678393">
    <property type="component" value="Unassembled WGS sequence"/>
</dbReference>
<accession>A0A8S3YZ32</accession>
<dbReference type="GO" id="GO:0030674">
    <property type="term" value="F:protein-macromolecule adaptor activity"/>
    <property type="evidence" value="ECO:0007669"/>
    <property type="project" value="TreeGrafter"/>
</dbReference>
<evidence type="ECO:0000313" key="3">
    <source>
        <dbReference type="EMBL" id="CAG5122244.1"/>
    </source>
</evidence>
<evidence type="ECO:0000256" key="1">
    <source>
        <dbReference type="ARBA" id="ARBA00005965"/>
    </source>
</evidence>
<dbReference type="GO" id="GO:0045324">
    <property type="term" value="P:late endosome to vacuole transport"/>
    <property type="evidence" value="ECO:0007669"/>
    <property type="project" value="TreeGrafter"/>
</dbReference>
<dbReference type="InterPro" id="IPR007243">
    <property type="entry name" value="Atg6/Beclin"/>
</dbReference>
<comment type="similarity">
    <text evidence="1">Belongs to the beclin family.</text>
</comment>
<comment type="caution">
    <text evidence="3">The sequence shown here is derived from an EMBL/GenBank/DDBJ whole genome shotgun (WGS) entry which is preliminary data.</text>
</comment>
<reference evidence="3" key="1">
    <citation type="submission" date="2021-04" db="EMBL/GenBank/DDBJ databases">
        <authorList>
            <consortium name="Molecular Ecology Group"/>
        </authorList>
    </citation>
    <scope>NUCLEOTIDE SEQUENCE</scope>
</reference>
<dbReference type="Pfam" id="PF04111">
    <property type="entry name" value="APG6"/>
    <property type="match status" value="1"/>
</dbReference>
<proteinExistence type="inferred from homology"/>
<dbReference type="Gene3D" id="1.10.418.40">
    <property type="entry name" value="Autophagy protein 6/Beclin 1"/>
    <property type="match status" value="1"/>
</dbReference>
<gene>
    <name evidence="3" type="ORF">CUNI_LOCUS7802</name>
</gene>
<dbReference type="OrthoDB" id="20368at2759"/>
<evidence type="ECO:0000313" key="4">
    <source>
        <dbReference type="Proteomes" id="UP000678393"/>
    </source>
</evidence>
<dbReference type="GO" id="GO:0000423">
    <property type="term" value="P:mitophagy"/>
    <property type="evidence" value="ECO:0007669"/>
    <property type="project" value="TreeGrafter"/>
</dbReference>
<organism evidence="3 4">
    <name type="scientific">Candidula unifasciata</name>
    <dbReference type="NCBI Taxonomy" id="100452"/>
    <lineage>
        <taxon>Eukaryota</taxon>
        <taxon>Metazoa</taxon>
        <taxon>Spiralia</taxon>
        <taxon>Lophotrochozoa</taxon>
        <taxon>Mollusca</taxon>
        <taxon>Gastropoda</taxon>
        <taxon>Heterobranchia</taxon>
        <taxon>Euthyneura</taxon>
        <taxon>Panpulmonata</taxon>
        <taxon>Eupulmonata</taxon>
        <taxon>Stylommatophora</taxon>
        <taxon>Helicina</taxon>
        <taxon>Helicoidea</taxon>
        <taxon>Geomitridae</taxon>
        <taxon>Candidula</taxon>
    </lineage>
</organism>
<dbReference type="GO" id="GO:0034271">
    <property type="term" value="C:phosphatidylinositol 3-kinase complex, class III, type I"/>
    <property type="evidence" value="ECO:0007669"/>
    <property type="project" value="TreeGrafter"/>
</dbReference>
<dbReference type="PANTHER" id="PTHR12768:SF4">
    <property type="entry name" value="BECLIN-1"/>
    <property type="match status" value="1"/>
</dbReference>